<proteinExistence type="predicted"/>
<dbReference type="EMBL" id="JAUKUD010000003">
    <property type="protein sequence ID" value="KAK0748935.1"/>
    <property type="molecule type" value="Genomic_DNA"/>
</dbReference>
<keyword evidence="3" id="KW-1185">Reference proteome</keyword>
<dbReference type="AlphaFoldDB" id="A0AA40K7M7"/>
<comment type="caution">
    <text evidence="2">The sequence shown here is derived from an EMBL/GenBank/DDBJ whole genome shotgun (WGS) entry which is preliminary data.</text>
</comment>
<sequence length="496" mass="57348">MPVHCFRVREPLPSRKTSVPSGQADWDAAKHLIEGYYLRGNMRLKDVIEVMHTLYGFRATPRMYKAQFEKWNWRKYSVGPRSKPRRPLEGSPQWSKLTAKGKKGVRRVFLVDLGRQVPQTTRLETRLLEPDDSRRLGSILFAHGEFIHRWSTEDPRWTTWAASPFTQMGGYDPEMFTRFIVALSQIEEQEVADGGKLLRAAFLELDPLIADGHLAAAWDCCVVVPQIAINHGRPELILRFFRYLRQLFAIRFPGQPMGILVCLVADLVEVLTTPEAISFYTNAAWRTWTETILSLLRNDPWSVLQLDYAYLVMQKTPDMRRARSVIDGYNHMLDNATITLPCDDPCLLSIEFDALRAQARFGETDADVLEHEEKLERVLRKLNDKYGKTQLPSWTCQDRRIYQGCWYIATLSAERNAGSRRRSECLESFLNAASDGVWVQYADRQEKELRQMGKTKEADMVREKRLEVQLPKKTADILEDEEKDVRKSFSERAIGI</sequence>
<dbReference type="PANTHER" id="PTHR38788">
    <property type="entry name" value="CLR5 DOMAIN-CONTAINING PROTEIN"/>
    <property type="match status" value="1"/>
</dbReference>
<feature type="domain" description="Clr5" evidence="1">
    <location>
        <begin position="23"/>
        <end position="75"/>
    </location>
</feature>
<dbReference type="InterPro" id="IPR025676">
    <property type="entry name" value="Clr5_dom"/>
</dbReference>
<evidence type="ECO:0000313" key="2">
    <source>
        <dbReference type="EMBL" id="KAK0748935.1"/>
    </source>
</evidence>
<dbReference type="PANTHER" id="PTHR38788:SF3">
    <property type="entry name" value="CLR5 DOMAIN-CONTAINING PROTEIN"/>
    <property type="match status" value="1"/>
</dbReference>
<gene>
    <name evidence="2" type="ORF">B0T18DRAFT_388633</name>
</gene>
<dbReference type="Proteomes" id="UP001172155">
    <property type="component" value="Unassembled WGS sequence"/>
</dbReference>
<name>A0AA40K7M7_9PEZI</name>
<evidence type="ECO:0000259" key="1">
    <source>
        <dbReference type="Pfam" id="PF14420"/>
    </source>
</evidence>
<dbReference type="Pfam" id="PF14420">
    <property type="entry name" value="Clr5"/>
    <property type="match status" value="1"/>
</dbReference>
<evidence type="ECO:0000313" key="3">
    <source>
        <dbReference type="Proteomes" id="UP001172155"/>
    </source>
</evidence>
<organism evidence="2 3">
    <name type="scientific">Schizothecium vesticola</name>
    <dbReference type="NCBI Taxonomy" id="314040"/>
    <lineage>
        <taxon>Eukaryota</taxon>
        <taxon>Fungi</taxon>
        <taxon>Dikarya</taxon>
        <taxon>Ascomycota</taxon>
        <taxon>Pezizomycotina</taxon>
        <taxon>Sordariomycetes</taxon>
        <taxon>Sordariomycetidae</taxon>
        <taxon>Sordariales</taxon>
        <taxon>Schizotheciaceae</taxon>
        <taxon>Schizothecium</taxon>
    </lineage>
</organism>
<protein>
    <submittedName>
        <fullName evidence="2">Clr5 domain-containing protein</fullName>
    </submittedName>
</protein>
<reference evidence="2" key="1">
    <citation type="submission" date="2023-06" db="EMBL/GenBank/DDBJ databases">
        <title>Genome-scale phylogeny and comparative genomics of the fungal order Sordariales.</title>
        <authorList>
            <consortium name="Lawrence Berkeley National Laboratory"/>
            <person name="Hensen N."/>
            <person name="Bonometti L."/>
            <person name="Westerberg I."/>
            <person name="Brannstrom I.O."/>
            <person name="Guillou S."/>
            <person name="Cros-Aarteil S."/>
            <person name="Calhoun S."/>
            <person name="Haridas S."/>
            <person name="Kuo A."/>
            <person name="Mondo S."/>
            <person name="Pangilinan J."/>
            <person name="Riley R."/>
            <person name="LaButti K."/>
            <person name="Andreopoulos B."/>
            <person name="Lipzen A."/>
            <person name="Chen C."/>
            <person name="Yanf M."/>
            <person name="Daum C."/>
            <person name="Ng V."/>
            <person name="Clum A."/>
            <person name="Steindorff A."/>
            <person name="Ohm R."/>
            <person name="Martin F."/>
            <person name="Silar P."/>
            <person name="Natvig D."/>
            <person name="Lalanne C."/>
            <person name="Gautier V."/>
            <person name="Ament-velasquez S.L."/>
            <person name="Kruys A."/>
            <person name="Hutchinson M.I."/>
            <person name="Powell A.J."/>
            <person name="Barry K."/>
            <person name="Miller A.N."/>
            <person name="Grigoriev I.V."/>
            <person name="Debuchy R."/>
            <person name="Gladieux P."/>
            <person name="Thoren M.H."/>
            <person name="Johannesson H."/>
        </authorList>
    </citation>
    <scope>NUCLEOTIDE SEQUENCE</scope>
    <source>
        <strain evidence="2">SMH3187-1</strain>
    </source>
</reference>
<accession>A0AA40K7M7</accession>